<dbReference type="PROSITE" id="PS51257">
    <property type="entry name" value="PROKAR_LIPOPROTEIN"/>
    <property type="match status" value="1"/>
</dbReference>
<dbReference type="InterPro" id="IPR000527">
    <property type="entry name" value="Flag_Lring"/>
</dbReference>
<gene>
    <name evidence="7" type="primary">flgH</name>
    <name evidence="9" type="ORF">BN1012_Phect301</name>
</gene>
<protein>
    <recommendedName>
        <fullName evidence="7">Flagellar L-ring protein</fullName>
    </recommendedName>
    <alternativeName>
        <fullName evidence="7">Basal body L-ring protein</fullName>
    </alternativeName>
</protein>
<keyword evidence="5 7" id="KW-0975">Bacterial flagellum</keyword>
<keyword evidence="7" id="KW-0449">Lipoprotein</keyword>
<dbReference type="Pfam" id="PF02107">
    <property type="entry name" value="FlgH"/>
    <property type="match status" value="1"/>
</dbReference>
<dbReference type="EMBL" id="HG966617">
    <property type="protein sequence ID" value="CDO58515.1"/>
    <property type="molecule type" value="Genomic_DNA"/>
</dbReference>
<evidence type="ECO:0000256" key="6">
    <source>
        <dbReference type="ARBA" id="ARBA00023237"/>
    </source>
</evidence>
<comment type="similarity">
    <text evidence="2 7">Belongs to the FlgH family.</text>
</comment>
<dbReference type="RefSeq" id="WP_043949446.1">
    <property type="nucleotide sequence ID" value="NZ_HG966617.1"/>
</dbReference>
<dbReference type="PANTHER" id="PTHR34933:SF1">
    <property type="entry name" value="FLAGELLAR L-RING PROTEIN"/>
    <property type="match status" value="1"/>
</dbReference>
<evidence type="ECO:0000313" key="10">
    <source>
        <dbReference type="Proteomes" id="UP000032160"/>
    </source>
</evidence>
<feature type="chain" id="PRO_5008978929" description="Flagellar L-ring protein" evidence="8">
    <location>
        <begin position="27"/>
        <end position="252"/>
    </location>
</feature>
<keyword evidence="3 7" id="KW-0732">Signal</keyword>
<dbReference type="OrthoDB" id="9789227at2"/>
<comment type="function">
    <text evidence="1 7">Assembles around the rod to form the L-ring and probably protects the motor/basal body from shearing forces during rotation.</text>
</comment>
<dbReference type="HAMAP" id="MF_00415">
    <property type="entry name" value="FlgH"/>
    <property type="match status" value="1"/>
</dbReference>
<dbReference type="GO" id="GO:0009427">
    <property type="term" value="C:bacterial-type flagellum basal body, distal rod, L ring"/>
    <property type="evidence" value="ECO:0007669"/>
    <property type="project" value="InterPro"/>
</dbReference>
<feature type="signal peptide" evidence="8">
    <location>
        <begin position="1"/>
        <end position="26"/>
    </location>
</feature>
<dbReference type="PRINTS" id="PR01008">
    <property type="entry name" value="FLGLRINGFLGH"/>
</dbReference>
<organism evidence="9 10">
    <name type="scientific">Candidatus Phaeomarinibacter ectocarpi</name>
    <dbReference type="NCBI Taxonomy" id="1458461"/>
    <lineage>
        <taxon>Bacteria</taxon>
        <taxon>Pseudomonadati</taxon>
        <taxon>Pseudomonadota</taxon>
        <taxon>Alphaproteobacteria</taxon>
        <taxon>Hyphomicrobiales</taxon>
        <taxon>Parvibaculaceae</taxon>
        <taxon>Candidatus Phaeomarinibacter</taxon>
    </lineage>
</organism>
<comment type="subcellular location">
    <subcellularLocation>
        <location evidence="7">Cell outer membrane</location>
        <topology evidence="7">Lipid-anchor</topology>
    </subcellularLocation>
    <subcellularLocation>
        <location evidence="7">Bacterial flagellum basal body</location>
    </subcellularLocation>
</comment>
<dbReference type="GO" id="GO:0071973">
    <property type="term" value="P:bacterial-type flagellum-dependent cell motility"/>
    <property type="evidence" value="ECO:0007669"/>
    <property type="project" value="InterPro"/>
</dbReference>
<keyword evidence="9" id="KW-0969">Cilium</keyword>
<evidence type="ECO:0000256" key="2">
    <source>
        <dbReference type="ARBA" id="ARBA00006929"/>
    </source>
</evidence>
<proteinExistence type="inferred from homology"/>
<evidence type="ECO:0000256" key="3">
    <source>
        <dbReference type="ARBA" id="ARBA00022729"/>
    </source>
</evidence>
<dbReference type="GO" id="GO:0009279">
    <property type="term" value="C:cell outer membrane"/>
    <property type="evidence" value="ECO:0007669"/>
    <property type="project" value="UniProtKB-SubCell"/>
</dbReference>
<keyword evidence="4 7" id="KW-0472">Membrane</keyword>
<dbReference type="NCBIfam" id="NF001305">
    <property type="entry name" value="PRK00249.1-5"/>
    <property type="match status" value="1"/>
</dbReference>
<keyword evidence="9" id="KW-0282">Flagellum</keyword>
<evidence type="ECO:0000256" key="1">
    <source>
        <dbReference type="ARBA" id="ARBA00002591"/>
    </source>
</evidence>
<evidence type="ECO:0000313" key="9">
    <source>
        <dbReference type="EMBL" id="CDO58515.1"/>
    </source>
</evidence>
<dbReference type="AlphaFoldDB" id="X5MKF0"/>
<dbReference type="STRING" id="1458461.BN1012_Phect301"/>
<comment type="subunit">
    <text evidence="7">The basal body constitutes a major portion of the flagellar organelle and consists of four rings (L,P,S, and M) mounted on a central rod.</text>
</comment>
<dbReference type="KEGG" id="pect:BN1012_Phect301"/>
<evidence type="ECO:0000256" key="5">
    <source>
        <dbReference type="ARBA" id="ARBA00023143"/>
    </source>
</evidence>
<sequence>MTITSKSVLRIAALSSLAMALTACNAADRLKNIGKVPDMAPIENPAHRAEVQTVSLPMPQAEDISYQPNSLWRAGARGFFKDQRASALGDILTVTIEITDKAEIENTTERSRANSEDAGLDNLFGYASNLDRLFPDEVDNANLVGADSTSSSRGAGSVDREETVNLTVAAIVTQILPNGNMVIQGKQEVRVNFEVRELLVAGVIRPEDISNQNTINHTQIAEARISYGGRGQITDVQQPRYGQQVFDVIMPF</sequence>
<keyword evidence="6 7" id="KW-0998">Cell outer membrane</keyword>
<reference evidence="9 10" key="1">
    <citation type="journal article" date="2014" name="Front. Genet.">
        <title>Genome and metabolic network of "Candidatus Phaeomarinobacter ectocarpi" Ec32, a new candidate genus of Alphaproteobacteria frequently associated with brown algae.</title>
        <authorList>
            <person name="Dittami S.M."/>
            <person name="Barbeyron T."/>
            <person name="Boyen C."/>
            <person name="Cambefort J."/>
            <person name="Collet G."/>
            <person name="Delage L."/>
            <person name="Gobet A."/>
            <person name="Groisillier A."/>
            <person name="Leblanc C."/>
            <person name="Michel G."/>
            <person name="Scornet D."/>
            <person name="Siegel A."/>
            <person name="Tapia J.E."/>
            <person name="Tonon T."/>
        </authorList>
    </citation>
    <scope>NUCLEOTIDE SEQUENCE [LARGE SCALE GENOMIC DNA]</scope>
    <source>
        <strain evidence="9 10">Ec32</strain>
    </source>
</reference>
<dbReference type="PANTHER" id="PTHR34933">
    <property type="entry name" value="FLAGELLAR L-RING PROTEIN"/>
    <property type="match status" value="1"/>
</dbReference>
<dbReference type="Proteomes" id="UP000032160">
    <property type="component" value="Chromosome I"/>
</dbReference>
<name>X5MKF0_9HYPH</name>
<dbReference type="GO" id="GO:0003774">
    <property type="term" value="F:cytoskeletal motor activity"/>
    <property type="evidence" value="ECO:0007669"/>
    <property type="project" value="InterPro"/>
</dbReference>
<accession>X5MKF0</accession>
<evidence type="ECO:0000256" key="8">
    <source>
        <dbReference type="SAM" id="SignalP"/>
    </source>
</evidence>
<evidence type="ECO:0000256" key="7">
    <source>
        <dbReference type="HAMAP-Rule" id="MF_00415"/>
    </source>
</evidence>
<evidence type="ECO:0000256" key="4">
    <source>
        <dbReference type="ARBA" id="ARBA00023136"/>
    </source>
</evidence>
<dbReference type="PATRIC" id="fig|1458461.3.peg.300"/>
<dbReference type="HOGENOM" id="CLU_069313_1_2_5"/>
<keyword evidence="9" id="KW-0966">Cell projection</keyword>
<keyword evidence="10" id="KW-1185">Reference proteome</keyword>